<evidence type="ECO:0000256" key="8">
    <source>
        <dbReference type="ARBA" id="ARBA00023154"/>
    </source>
</evidence>
<dbReference type="GO" id="GO:0050661">
    <property type="term" value="F:NADP binding"/>
    <property type="evidence" value="ECO:0007669"/>
    <property type="project" value="UniProtKB-UniRule"/>
</dbReference>
<evidence type="ECO:0000256" key="3">
    <source>
        <dbReference type="ARBA" id="ARBA00022605"/>
    </source>
</evidence>
<feature type="domain" description="Dihydrodipicolinate reductase C-terminal" evidence="15">
    <location>
        <begin position="135"/>
        <end position="271"/>
    </location>
</feature>
<dbReference type="PANTHER" id="PTHR20836">
    <property type="entry name" value="DIHYDRODIPICOLINATE REDUCTASE"/>
    <property type="match status" value="1"/>
</dbReference>
<dbReference type="GO" id="GO:0019877">
    <property type="term" value="P:diaminopimelate biosynthetic process"/>
    <property type="evidence" value="ECO:0007669"/>
    <property type="project" value="UniProtKB-UniRule"/>
</dbReference>
<dbReference type="GO" id="GO:0005829">
    <property type="term" value="C:cytosol"/>
    <property type="evidence" value="ECO:0007669"/>
    <property type="project" value="TreeGrafter"/>
</dbReference>
<dbReference type="STRING" id="1921549.GCA_900128825_00099"/>
<dbReference type="PIRSF" id="PIRSF000161">
    <property type="entry name" value="DHPR"/>
    <property type="match status" value="1"/>
</dbReference>
<comment type="similarity">
    <text evidence="1 13">Belongs to the DapB family.</text>
</comment>
<reference evidence="17" key="1">
    <citation type="submission" date="2018-09" db="EMBL/GenBank/DDBJ databases">
        <authorList>
            <person name="Manzano-Marin A."/>
            <person name="Manzano-Marin A."/>
        </authorList>
    </citation>
    <scope>NUCLEOTIDE SEQUENCE [LARGE SCALE GENOMIC DNA]</scope>
    <source>
        <strain evidence="17">BuCistrobi</strain>
    </source>
</reference>
<feature type="active site" description="Proton donor/acceptor" evidence="13">
    <location>
        <position position="162"/>
    </location>
</feature>
<dbReference type="GO" id="GO:0016726">
    <property type="term" value="F:oxidoreductase activity, acting on CH or CH2 groups, NAD or NADP as acceptor"/>
    <property type="evidence" value="ECO:0007669"/>
    <property type="project" value="UniProtKB-UniRule"/>
</dbReference>
<dbReference type="AlphaFoldDB" id="A0A3B1E9D4"/>
<evidence type="ECO:0000256" key="12">
    <source>
        <dbReference type="ARBA" id="ARBA00049396"/>
    </source>
</evidence>
<comment type="subcellular location">
    <subcellularLocation>
        <location evidence="13">Cytoplasm</location>
    </subcellularLocation>
</comment>
<dbReference type="OrthoDB" id="9790352at2"/>
<dbReference type="GO" id="GO:0051287">
    <property type="term" value="F:NAD binding"/>
    <property type="evidence" value="ECO:0007669"/>
    <property type="project" value="UniProtKB-UniRule"/>
</dbReference>
<feature type="binding site" evidence="13">
    <location>
        <position position="163"/>
    </location>
    <ligand>
        <name>(S)-2,3,4,5-tetrahydrodipicolinate</name>
        <dbReference type="ChEBI" id="CHEBI:16845"/>
    </ligand>
</feature>
<dbReference type="PROSITE" id="PS01298">
    <property type="entry name" value="DAPB"/>
    <property type="match status" value="1"/>
</dbReference>
<evidence type="ECO:0000256" key="1">
    <source>
        <dbReference type="ARBA" id="ARBA00006642"/>
    </source>
</evidence>
<feature type="binding site" evidence="13">
    <location>
        <position position="43"/>
    </location>
    <ligand>
        <name>NADP(+)</name>
        <dbReference type="ChEBI" id="CHEBI:58349"/>
    </ligand>
</feature>
<keyword evidence="4 13" id="KW-0521">NADP</keyword>
<comment type="caution">
    <text evidence="13">Lacks conserved residue(s) required for the propagation of feature annotation.</text>
</comment>
<dbReference type="Proteomes" id="UP000271849">
    <property type="component" value="Chromosome"/>
</dbReference>
<comment type="function">
    <text evidence="13">Catalyzes the conversion of 4-hydroxy-tetrahydrodipicolinate (HTPA) to tetrahydrodipicolinate.</text>
</comment>
<dbReference type="SUPFAM" id="SSF55347">
    <property type="entry name" value="Glyceraldehyde-3-phosphate dehydrogenase-like, C-terminal domain"/>
    <property type="match status" value="1"/>
</dbReference>
<evidence type="ECO:0000256" key="9">
    <source>
        <dbReference type="ARBA" id="ARBA00037922"/>
    </source>
</evidence>
<evidence type="ECO:0000313" key="17">
    <source>
        <dbReference type="Proteomes" id="UP000271849"/>
    </source>
</evidence>
<accession>A0A3B1E9D4</accession>
<dbReference type="EC" id="1.17.1.8" evidence="10 13"/>
<keyword evidence="2 13" id="KW-0963">Cytoplasm</keyword>
<dbReference type="GO" id="GO:0008839">
    <property type="term" value="F:4-hydroxy-tetrahydrodipicolinate reductase"/>
    <property type="evidence" value="ECO:0007669"/>
    <property type="project" value="UniProtKB-UniRule"/>
</dbReference>
<comment type="subunit">
    <text evidence="13">Homotetramer.</text>
</comment>
<comment type="catalytic activity">
    <reaction evidence="12 13">
        <text>(S)-2,3,4,5-tetrahydrodipicolinate + NAD(+) + H2O = (2S,4S)-4-hydroxy-2,3,4,5-tetrahydrodipicolinate + NADH + H(+)</text>
        <dbReference type="Rhea" id="RHEA:35323"/>
        <dbReference type="ChEBI" id="CHEBI:15377"/>
        <dbReference type="ChEBI" id="CHEBI:15378"/>
        <dbReference type="ChEBI" id="CHEBI:16845"/>
        <dbReference type="ChEBI" id="CHEBI:57540"/>
        <dbReference type="ChEBI" id="CHEBI:57945"/>
        <dbReference type="ChEBI" id="CHEBI:67139"/>
        <dbReference type="EC" id="1.17.1.8"/>
    </reaction>
</comment>
<dbReference type="GO" id="GO:0009089">
    <property type="term" value="P:lysine biosynthetic process via diaminopimelate"/>
    <property type="evidence" value="ECO:0007669"/>
    <property type="project" value="UniProtKB-UniRule"/>
</dbReference>
<organism evidence="16 17">
    <name type="scientific">Buchnera aphidicola</name>
    <name type="common">Cinara strobi</name>
    <dbReference type="NCBI Taxonomy" id="1921549"/>
    <lineage>
        <taxon>Bacteria</taxon>
        <taxon>Pseudomonadati</taxon>
        <taxon>Pseudomonadota</taxon>
        <taxon>Gammaproteobacteria</taxon>
        <taxon>Enterobacterales</taxon>
        <taxon>Erwiniaceae</taxon>
        <taxon>Buchnera</taxon>
    </lineage>
</organism>
<evidence type="ECO:0000313" key="16">
    <source>
        <dbReference type="EMBL" id="VAX76359.1"/>
    </source>
</evidence>
<dbReference type="InterPro" id="IPR000846">
    <property type="entry name" value="DapB_N"/>
</dbReference>
<comment type="pathway">
    <text evidence="9 13">Amino-acid biosynthesis; L-lysine biosynthesis via DAP pathway; (S)-tetrahydrodipicolinate from L-aspartate: step 4/4.</text>
</comment>
<evidence type="ECO:0000256" key="6">
    <source>
        <dbReference type="ARBA" id="ARBA00023002"/>
    </source>
</evidence>
<dbReference type="HAMAP" id="MF_00102">
    <property type="entry name" value="DapB"/>
    <property type="match status" value="1"/>
</dbReference>
<evidence type="ECO:0000256" key="7">
    <source>
        <dbReference type="ARBA" id="ARBA00023027"/>
    </source>
</evidence>
<keyword evidence="6 13" id="KW-0560">Oxidoreductase</keyword>
<comment type="caution">
    <text evidence="13">Was originally thought to be a dihydrodipicolinate reductase (DHDPR), catalyzing the conversion of dihydrodipicolinate to tetrahydrodipicolinate. However, it was shown in E.coli that the substrate of the enzymatic reaction is not dihydrodipicolinate (DHDP) but in fact (2S,4S)-4-hydroxy-2,3,4,5-tetrahydrodipicolinic acid (HTPA), the product released by the DapA-catalyzed reaction.</text>
</comment>
<feature type="active site" description="Proton donor" evidence="13">
    <location>
        <position position="166"/>
    </location>
</feature>
<evidence type="ECO:0000259" key="14">
    <source>
        <dbReference type="Pfam" id="PF01113"/>
    </source>
</evidence>
<keyword evidence="3 13" id="KW-0028">Amino-acid biosynthesis</keyword>
<dbReference type="RefSeq" id="WP_158348988.1">
    <property type="nucleotide sequence ID" value="NZ_LR025085.1"/>
</dbReference>
<evidence type="ECO:0000256" key="13">
    <source>
        <dbReference type="HAMAP-Rule" id="MF_00102"/>
    </source>
</evidence>
<dbReference type="InterPro" id="IPR036291">
    <property type="entry name" value="NAD(P)-bd_dom_sf"/>
</dbReference>
<dbReference type="Pfam" id="PF05173">
    <property type="entry name" value="DapB_C"/>
    <property type="match status" value="1"/>
</dbReference>
<protein>
    <recommendedName>
        <fullName evidence="10 13">4-hydroxy-tetrahydrodipicolinate reductase</fullName>
        <shortName evidence="13">HTPA reductase</shortName>
        <ecNumber evidence="10 13">1.17.1.8</ecNumber>
    </recommendedName>
</protein>
<dbReference type="InterPro" id="IPR022664">
    <property type="entry name" value="DapB_N_CS"/>
</dbReference>
<dbReference type="Gene3D" id="3.40.50.720">
    <property type="entry name" value="NAD(P)-binding Rossmann-like Domain"/>
    <property type="match status" value="1"/>
</dbReference>
<dbReference type="PANTHER" id="PTHR20836:SF0">
    <property type="entry name" value="4-HYDROXY-TETRAHYDRODIPICOLINATE REDUCTASE 1, CHLOROPLASTIC-RELATED"/>
    <property type="match status" value="1"/>
</dbReference>
<keyword evidence="5 13" id="KW-0220">Diaminopimelate biosynthesis</keyword>
<evidence type="ECO:0000259" key="15">
    <source>
        <dbReference type="Pfam" id="PF05173"/>
    </source>
</evidence>
<evidence type="ECO:0000256" key="11">
    <source>
        <dbReference type="ARBA" id="ARBA00049080"/>
    </source>
</evidence>
<dbReference type="FunFam" id="3.30.360.10:FF:000004">
    <property type="entry name" value="4-hydroxy-tetrahydrodipicolinate reductase"/>
    <property type="match status" value="1"/>
</dbReference>
<evidence type="ECO:0000256" key="4">
    <source>
        <dbReference type="ARBA" id="ARBA00022857"/>
    </source>
</evidence>
<dbReference type="InterPro" id="IPR022663">
    <property type="entry name" value="DapB_C"/>
</dbReference>
<name>A0A3B1E9D4_9GAMM</name>
<proteinExistence type="inferred from homology"/>
<dbReference type="SUPFAM" id="SSF51735">
    <property type="entry name" value="NAD(P)-binding Rossmann-fold domains"/>
    <property type="match status" value="1"/>
</dbReference>
<sequence>MKKEKMRIIISGAFGQMGQMLIKEIKKHEQIQLVHALINNIHKNSHQLKNSADFLNKKNFLLTLEDLKKNTNILPFNTFIDFSIPFVTMKIIKYCIAYKKKMIIGTTGFNKKQMKAIKDASYSIPILFSPNFSIGINILHQLLKYVSYMFDKTCDIEIIESHHRNKIDSPSGTALQLGKIICKNMKWDFNKSAIFSRKGNTGIRERKKIGFSTIRAGSTIGKHTVLFENRYEKISITHNASNRSIFAKGALEAAIWIQDKKNGLYSMKDVLSDTLKKRKKYFNK</sequence>
<comment type="catalytic activity">
    <reaction evidence="11 13">
        <text>(S)-2,3,4,5-tetrahydrodipicolinate + NADP(+) + H2O = (2S,4S)-4-hydroxy-2,3,4,5-tetrahydrodipicolinate + NADPH + H(+)</text>
        <dbReference type="Rhea" id="RHEA:35331"/>
        <dbReference type="ChEBI" id="CHEBI:15377"/>
        <dbReference type="ChEBI" id="CHEBI:15378"/>
        <dbReference type="ChEBI" id="CHEBI:16845"/>
        <dbReference type="ChEBI" id="CHEBI:57783"/>
        <dbReference type="ChEBI" id="CHEBI:58349"/>
        <dbReference type="ChEBI" id="CHEBI:67139"/>
        <dbReference type="EC" id="1.17.1.8"/>
    </reaction>
</comment>
<keyword evidence="8 13" id="KW-0457">Lysine biosynthesis</keyword>
<dbReference type="EMBL" id="LR025085">
    <property type="protein sequence ID" value="VAX76359.1"/>
    <property type="molecule type" value="Genomic_DNA"/>
</dbReference>
<dbReference type="Pfam" id="PF01113">
    <property type="entry name" value="DapB_N"/>
    <property type="match status" value="1"/>
</dbReference>
<evidence type="ECO:0000256" key="5">
    <source>
        <dbReference type="ARBA" id="ARBA00022915"/>
    </source>
</evidence>
<feature type="binding site" evidence="13">
    <location>
        <begin position="172"/>
        <end position="173"/>
    </location>
    <ligand>
        <name>(S)-2,3,4,5-tetrahydrodipicolinate</name>
        <dbReference type="ChEBI" id="CHEBI:16845"/>
    </ligand>
</feature>
<evidence type="ECO:0000256" key="10">
    <source>
        <dbReference type="ARBA" id="ARBA00038983"/>
    </source>
</evidence>
<dbReference type="Gene3D" id="3.30.360.10">
    <property type="entry name" value="Dihydrodipicolinate Reductase, domain 2"/>
    <property type="match status" value="1"/>
</dbReference>
<feature type="binding site" evidence="13">
    <location>
        <begin position="129"/>
        <end position="132"/>
    </location>
    <ligand>
        <name>NAD(+)</name>
        <dbReference type="ChEBI" id="CHEBI:57540"/>
    </ligand>
</feature>
<feature type="domain" description="Dihydrodipicolinate reductase N-terminal" evidence="14">
    <location>
        <begin position="6"/>
        <end position="132"/>
    </location>
</feature>
<dbReference type="NCBIfam" id="TIGR00036">
    <property type="entry name" value="dapB"/>
    <property type="match status" value="1"/>
</dbReference>
<dbReference type="CDD" id="cd02274">
    <property type="entry name" value="DHDPR_N"/>
    <property type="match status" value="1"/>
</dbReference>
<evidence type="ECO:0000256" key="2">
    <source>
        <dbReference type="ARBA" id="ARBA00022490"/>
    </source>
</evidence>
<feature type="binding site" evidence="13">
    <location>
        <begin position="105"/>
        <end position="107"/>
    </location>
    <ligand>
        <name>NAD(+)</name>
        <dbReference type="ChEBI" id="CHEBI:57540"/>
    </ligand>
</feature>
<feature type="binding site" evidence="13">
    <location>
        <begin position="12"/>
        <end position="17"/>
    </location>
    <ligand>
        <name>NAD(+)</name>
        <dbReference type="ChEBI" id="CHEBI:57540"/>
    </ligand>
</feature>
<keyword evidence="7 13" id="KW-0520">NAD</keyword>
<dbReference type="UniPathway" id="UPA00034">
    <property type="reaction ID" value="UER00018"/>
</dbReference>
<dbReference type="InterPro" id="IPR023940">
    <property type="entry name" value="DHDPR_bac"/>
</dbReference>
<gene>
    <name evidence="13 16" type="primary">dapB</name>
    <name evidence="16" type="ORF">BUCINSTRO3249_0099</name>
</gene>